<keyword evidence="7 8" id="KW-0472">Membrane</keyword>
<evidence type="ECO:0000256" key="7">
    <source>
        <dbReference type="ARBA" id="ARBA00023136"/>
    </source>
</evidence>
<dbReference type="GO" id="GO:0008360">
    <property type="term" value="P:regulation of cell shape"/>
    <property type="evidence" value="ECO:0007669"/>
    <property type="project" value="UniProtKB-KW"/>
</dbReference>
<organism evidence="9 10">
    <name type="scientific">Euzebya pacifica</name>
    <dbReference type="NCBI Taxonomy" id="1608957"/>
    <lineage>
        <taxon>Bacteria</taxon>
        <taxon>Bacillati</taxon>
        <taxon>Actinomycetota</taxon>
        <taxon>Nitriliruptoria</taxon>
        <taxon>Euzebyales</taxon>
    </lineage>
</organism>
<evidence type="ECO:0000313" key="9">
    <source>
        <dbReference type="EMBL" id="AXV06211.1"/>
    </source>
</evidence>
<keyword evidence="4 8" id="KW-0812">Transmembrane</keyword>
<dbReference type="Proteomes" id="UP000264006">
    <property type="component" value="Chromosome"/>
</dbReference>
<gene>
    <name evidence="9" type="ORF">DVS28_a1518</name>
</gene>
<feature type="transmembrane region" description="Helical" evidence="8">
    <location>
        <begin position="100"/>
        <end position="119"/>
    </location>
</feature>
<evidence type="ECO:0000256" key="5">
    <source>
        <dbReference type="ARBA" id="ARBA00022960"/>
    </source>
</evidence>
<dbReference type="AlphaFoldDB" id="A0A346XVG4"/>
<dbReference type="GO" id="GO:0005886">
    <property type="term" value="C:plasma membrane"/>
    <property type="evidence" value="ECO:0007669"/>
    <property type="project" value="UniProtKB-SubCell"/>
</dbReference>
<comment type="subcellular location">
    <subcellularLocation>
        <location evidence="1">Cell membrane</location>
        <topology evidence="1">Multi-pass membrane protein</topology>
    </subcellularLocation>
</comment>
<dbReference type="KEGG" id="euz:DVS28_a1518"/>
<dbReference type="NCBIfam" id="TIGR03426">
    <property type="entry name" value="shape_MreD"/>
    <property type="match status" value="1"/>
</dbReference>
<accession>A0A346XVG4</accession>
<evidence type="ECO:0000256" key="4">
    <source>
        <dbReference type="ARBA" id="ARBA00022692"/>
    </source>
</evidence>
<feature type="transmembrane region" description="Helical" evidence="8">
    <location>
        <begin position="131"/>
        <end position="153"/>
    </location>
</feature>
<dbReference type="RefSeq" id="WP_114590900.1">
    <property type="nucleotide sequence ID" value="NZ_CAXIBR010000016.1"/>
</dbReference>
<keyword evidence="5" id="KW-0133">Cell shape</keyword>
<comment type="similarity">
    <text evidence="2">Belongs to the MreD family.</text>
</comment>
<keyword evidence="10" id="KW-1185">Reference proteome</keyword>
<dbReference type="Pfam" id="PF04093">
    <property type="entry name" value="MreD"/>
    <property type="match status" value="1"/>
</dbReference>
<keyword evidence="3" id="KW-1003">Cell membrane</keyword>
<evidence type="ECO:0000313" key="10">
    <source>
        <dbReference type="Proteomes" id="UP000264006"/>
    </source>
</evidence>
<protein>
    <submittedName>
        <fullName evidence="9">Rod shape-determining protein MreD</fullName>
    </submittedName>
</protein>
<evidence type="ECO:0000256" key="6">
    <source>
        <dbReference type="ARBA" id="ARBA00022989"/>
    </source>
</evidence>
<dbReference type="EMBL" id="CP031165">
    <property type="protein sequence ID" value="AXV06211.1"/>
    <property type="molecule type" value="Genomic_DNA"/>
</dbReference>
<evidence type="ECO:0000256" key="1">
    <source>
        <dbReference type="ARBA" id="ARBA00004651"/>
    </source>
</evidence>
<proteinExistence type="inferred from homology"/>
<evidence type="ECO:0000256" key="2">
    <source>
        <dbReference type="ARBA" id="ARBA00007776"/>
    </source>
</evidence>
<evidence type="ECO:0000256" key="3">
    <source>
        <dbReference type="ARBA" id="ARBA00022475"/>
    </source>
</evidence>
<dbReference type="InterPro" id="IPR007227">
    <property type="entry name" value="Cell_shape_determining_MreD"/>
</dbReference>
<sequence>MPARIVAITALIVGALLVKTIVAPTFAVAGYRPDVLVLVVVGIALLDGPDTGLRLGFGAGLAQDLLSGTGALVGLWALVLMVVGYAAGAAKPYLASSQQAGALALSGVLAAIATLGYGVLGKVFGVVEAGWNHVLAATIVVGLYTAVISPLVVRPTQAVIKQFPTSAG</sequence>
<reference evidence="9 10" key="1">
    <citation type="submission" date="2018-09" db="EMBL/GenBank/DDBJ databases">
        <title>Complete genome sequence of Euzebya sp. DY32-46 isolated from seawater of Pacific Ocean.</title>
        <authorList>
            <person name="Xu L."/>
            <person name="Wu Y.-H."/>
            <person name="Xu X.-W."/>
        </authorList>
    </citation>
    <scope>NUCLEOTIDE SEQUENCE [LARGE SCALE GENOMIC DNA]</scope>
    <source>
        <strain evidence="9 10">DY32-46</strain>
    </source>
</reference>
<dbReference type="OrthoDB" id="5244894at2"/>
<name>A0A346XVG4_9ACTN</name>
<feature type="transmembrane region" description="Helical" evidence="8">
    <location>
        <begin position="65"/>
        <end position="88"/>
    </location>
</feature>
<evidence type="ECO:0000256" key="8">
    <source>
        <dbReference type="SAM" id="Phobius"/>
    </source>
</evidence>
<keyword evidence="6 8" id="KW-1133">Transmembrane helix</keyword>